<proteinExistence type="predicted"/>
<accession>A0A518IBB7</accession>
<dbReference type="AlphaFoldDB" id="A0A518IBB7"/>
<dbReference type="Proteomes" id="UP000318313">
    <property type="component" value="Chromosome"/>
</dbReference>
<organism evidence="1 2">
    <name type="scientific">Gimesia fumaroli</name>
    <dbReference type="NCBI Taxonomy" id="2527976"/>
    <lineage>
        <taxon>Bacteria</taxon>
        <taxon>Pseudomonadati</taxon>
        <taxon>Planctomycetota</taxon>
        <taxon>Planctomycetia</taxon>
        <taxon>Planctomycetales</taxon>
        <taxon>Planctomycetaceae</taxon>
        <taxon>Gimesia</taxon>
    </lineage>
</organism>
<dbReference type="KEGG" id="gfm:Enr17x_23770"/>
<name>A0A518IBB7_9PLAN</name>
<evidence type="ECO:0000313" key="1">
    <source>
        <dbReference type="EMBL" id="QDV50339.1"/>
    </source>
</evidence>
<dbReference type="EMBL" id="CP037452">
    <property type="protein sequence ID" value="QDV50339.1"/>
    <property type="molecule type" value="Genomic_DNA"/>
</dbReference>
<reference evidence="1 2" key="1">
    <citation type="submission" date="2019-03" db="EMBL/GenBank/DDBJ databases">
        <title>Deep-cultivation of Planctomycetes and their phenomic and genomic characterization uncovers novel biology.</title>
        <authorList>
            <person name="Wiegand S."/>
            <person name="Jogler M."/>
            <person name="Boedeker C."/>
            <person name="Pinto D."/>
            <person name="Vollmers J."/>
            <person name="Rivas-Marin E."/>
            <person name="Kohn T."/>
            <person name="Peeters S.H."/>
            <person name="Heuer A."/>
            <person name="Rast P."/>
            <person name="Oberbeckmann S."/>
            <person name="Bunk B."/>
            <person name="Jeske O."/>
            <person name="Meyerdierks A."/>
            <person name="Storesund J.E."/>
            <person name="Kallscheuer N."/>
            <person name="Luecker S."/>
            <person name="Lage O.M."/>
            <person name="Pohl T."/>
            <person name="Merkel B.J."/>
            <person name="Hornburger P."/>
            <person name="Mueller R.-W."/>
            <person name="Bruemmer F."/>
            <person name="Labrenz M."/>
            <person name="Spormann A.M."/>
            <person name="Op den Camp H."/>
            <person name="Overmann J."/>
            <person name="Amann R."/>
            <person name="Jetten M.S.M."/>
            <person name="Mascher T."/>
            <person name="Medema M.H."/>
            <person name="Devos D.P."/>
            <person name="Kaster A.-K."/>
            <person name="Ovreas L."/>
            <person name="Rohde M."/>
            <person name="Galperin M.Y."/>
            <person name="Jogler C."/>
        </authorList>
    </citation>
    <scope>NUCLEOTIDE SEQUENCE [LARGE SCALE GENOMIC DNA]</scope>
    <source>
        <strain evidence="1 2">Enr17</strain>
    </source>
</reference>
<sequence>MGSELCVSLVIINIHKKNTRTENTVRVVTLNDRLNPVELGAA</sequence>
<protein>
    <submittedName>
        <fullName evidence="1">Uncharacterized protein</fullName>
    </submittedName>
</protein>
<evidence type="ECO:0000313" key="2">
    <source>
        <dbReference type="Proteomes" id="UP000318313"/>
    </source>
</evidence>
<gene>
    <name evidence="1" type="ORF">Enr17x_23770</name>
</gene>
<keyword evidence="2" id="KW-1185">Reference proteome</keyword>